<proteinExistence type="predicted"/>
<evidence type="ECO:0000313" key="1">
    <source>
        <dbReference type="EMBL" id="RIB16018.1"/>
    </source>
</evidence>
<dbReference type="STRING" id="44941.A0A397V330"/>
<dbReference type="AlphaFoldDB" id="A0A397V330"/>
<organism evidence="1 2">
    <name type="scientific">Gigaspora rosea</name>
    <dbReference type="NCBI Taxonomy" id="44941"/>
    <lineage>
        <taxon>Eukaryota</taxon>
        <taxon>Fungi</taxon>
        <taxon>Fungi incertae sedis</taxon>
        <taxon>Mucoromycota</taxon>
        <taxon>Glomeromycotina</taxon>
        <taxon>Glomeromycetes</taxon>
        <taxon>Diversisporales</taxon>
        <taxon>Gigasporaceae</taxon>
        <taxon>Gigaspora</taxon>
    </lineage>
</organism>
<sequence>MKYVENPLRRKKSFTNKETLEEIEIGVTKTDNNFELVDAIRSMAKILYNREVIEKQKPVYNFDELCELLEKQDSNLNYFFNQLYLAARPSDRNSQTMEHSAGMSNEGLNTMANVGITMTARTVNRKKKKISETHEECVKDDLIEHFNNALIINIDDYHNIHVPHKPHTTATSSPTHMATLLANPCLTMAIPRNQVLNPKVVDGELIIKNIDKRFIINLGVLYYQYIKNCVKREYSDTELLEKLTLHSYDDSLKGINGYLDSLQTIYKQEPMQEYLSKFAIPVVADWPGQFYIRKAIAQKVLLHNQDIPDFVTAFLPIMGPLHVSLNYRELVFKKNYPLFNDIYKSVFGVRKDVVPLVLDVYAIHHREGNWLAYEEASMRCWSDLFLQFDRRNYKRAPLMFFSDIFYWEEINHPIVAIIINHLSFLSDCPVELFHSIIRRRTAKFSTGEQLRNVAHTIYQQRHSNDFQQQFVRSEKYPYSPKQLRMLSQKCAIHLLALFTKIYYAYNISSCVISSSDNINTYKLLSLGYEVTDRHLPRGFVTLRKPNISVLCDSTYCNTPYDSVNSSILACGHGYHSYCLQNQQFNCLDYLQNEVRKNTNALIKSLTKSLGENLPKEDTDNDDEDSDEIHEISDEVAVELQLEQVKKTLYFRKTILDFFLKKRFLQINKKEKKKFELHLQETQDSHSTRLQEICQQDNIQTNVPNEYIVGVKVNNVDLFAKTQYTSFEEVVYTIIWDSCNEKKEIIADQYGIGEQFHIA</sequence>
<reference evidence="1 2" key="1">
    <citation type="submission" date="2018-06" db="EMBL/GenBank/DDBJ databases">
        <title>Comparative genomics reveals the genomic features of Rhizophagus irregularis, R. cerebriforme, R. diaphanum and Gigaspora rosea, and their symbiotic lifestyle signature.</title>
        <authorList>
            <person name="Morin E."/>
            <person name="San Clemente H."/>
            <person name="Chen E.C.H."/>
            <person name="De La Providencia I."/>
            <person name="Hainaut M."/>
            <person name="Kuo A."/>
            <person name="Kohler A."/>
            <person name="Murat C."/>
            <person name="Tang N."/>
            <person name="Roy S."/>
            <person name="Loubradou J."/>
            <person name="Henrissat B."/>
            <person name="Grigoriev I.V."/>
            <person name="Corradi N."/>
            <person name="Roux C."/>
            <person name="Martin F.M."/>
        </authorList>
    </citation>
    <scope>NUCLEOTIDE SEQUENCE [LARGE SCALE GENOMIC DNA]</scope>
    <source>
        <strain evidence="1 2">DAOM 194757</strain>
    </source>
</reference>
<keyword evidence="2" id="KW-1185">Reference proteome</keyword>
<name>A0A397V330_9GLOM</name>
<protein>
    <submittedName>
        <fullName evidence="1">Uncharacterized protein</fullName>
    </submittedName>
</protein>
<dbReference type="EMBL" id="QKWP01000707">
    <property type="protein sequence ID" value="RIB16018.1"/>
    <property type="molecule type" value="Genomic_DNA"/>
</dbReference>
<dbReference type="Proteomes" id="UP000266673">
    <property type="component" value="Unassembled WGS sequence"/>
</dbReference>
<gene>
    <name evidence="1" type="ORF">C2G38_2191071</name>
</gene>
<evidence type="ECO:0000313" key="2">
    <source>
        <dbReference type="Proteomes" id="UP000266673"/>
    </source>
</evidence>
<dbReference type="OrthoDB" id="5949084at2759"/>
<comment type="caution">
    <text evidence="1">The sequence shown here is derived from an EMBL/GenBank/DDBJ whole genome shotgun (WGS) entry which is preliminary data.</text>
</comment>
<accession>A0A397V330</accession>